<organism evidence="3 4">
    <name type="scientific">Umbelopsis vinacea</name>
    <dbReference type="NCBI Taxonomy" id="44442"/>
    <lineage>
        <taxon>Eukaryota</taxon>
        <taxon>Fungi</taxon>
        <taxon>Fungi incertae sedis</taxon>
        <taxon>Mucoromycota</taxon>
        <taxon>Mucoromycotina</taxon>
        <taxon>Umbelopsidomycetes</taxon>
        <taxon>Umbelopsidales</taxon>
        <taxon>Umbelopsidaceae</taxon>
        <taxon>Umbelopsis</taxon>
    </lineage>
</organism>
<name>A0A8H7QAY7_9FUNG</name>
<evidence type="ECO:0000256" key="1">
    <source>
        <dbReference type="SAM" id="MobiDB-lite"/>
    </source>
</evidence>
<feature type="transmembrane region" description="Helical" evidence="2">
    <location>
        <begin position="77"/>
        <end position="98"/>
    </location>
</feature>
<proteinExistence type="predicted"/>
<feature type="transmembrane region" description="Helical" evidence="2">
    <location>
        <begin position="133"/>
        <end position="151"/>
    </location>
</feature>
<keyword evidence="2" id="KW-1133">Transmembrane helix</keyword>
<feature type="compositionally biased region" description="Polar residues" evidence="1">
    <location>
        <begin position="1"/>
        <end position="10"/>
    </location>
</feature>
<keyword evidence="4" id="KW-1185">Reference proteome</keyword>
<keyword evidence="2" id="KW-0812">Transmembrane</keyword>
<dbReference type="Proteomes" id="UP000612746">
    <property type="component" value="Unassembled WGS sequence"/>
</dbReference>
<sequence>MSSHSENGTSAFRPEEAAKTTLDTPHPDQNRLSTEEKYRKASSSIGPHELEEQELANNADRELFYAMATRRLIFRNVLKVIAMIIMDVALPVLLYFVLKGPLGNPAYALLIGGVPALIMVIFKLVYSKSLDAIGILVFLAFLVSAIVAFASGDARILTFEKSIVTLILGVGFIITVLPIKFRSVRLKPFMLLVIKQLIPLGNINPSLVYGPANVASVEPVDQQYTNTTNAKAMNSIHPAEQELPNEKPNGNALGATPEENGIKRDSTATNNHDLETNRRSIRRRSRFNKYIVRQLFGDPTTGSSIDKYDWMFENSKRFRFDITFLTLWWGFILFLEFIIRLALVLSPISLDQVVTFANIAFGVICAVGGVVSIIYLFFRFKPTKAQVDERLREERLVDEEGMMLILAEEDFDM</sequence>
<dbReference type="AlphaFoldDB" id="A0A8H7QAY7"/>
<feature type="region of interest" description="Disordered" evidence="1">
    <location>
        <begin position="240"/>
        <end position="276"/>
    </location>
</feature>
<evidence type="ECO:0000313" key="4">
    <source>
        <dbReference type="Proteomes" id="UP000612746"/>
    </source>
</evidence>
<reference evidence="3" key="1">
    <citation type="submission" date="2020-12" db="EMBL/GenBank/DDBJ databases">
        <title>Metabolic potential, ecology and presence of endohyphal bacteria is reflected in genomic diversity of Mucoromycotina.</title>
        <authorList>
            <person name="Muszewska A."/>
            <person name="Okrasinska A."/>
            <person name="Steczkiewicz K."/>
            <person name="Drgas O."/>
            <person name="Orlowska M."/>
            <person name="Perlinska-Lenart U."/>
            <person name="Aleksandrzak-Piekarczyk T."/>
            <person name="Szatraj K."/>
            <person name="Zielenkiewicz U."/>
            <person name="Pilsyk S."/>
            <person name="Malc E."/>
            <person name="Mieczkowski P."/>
            <person name="Kruszewska J.S."/>
            <person name="Biernat P."/>
            <person name="Pawlowska J."/>
        </authorList>
    </citation>
    <scope>NUCLEOTIDE SEQUENCE</scope>
    <source>
        <strain evidence="3">WA0000051536</strain>
    </source>
</reference>
<feature type="transmembrane region" description="Helical" evidence="2">
    <location>
        <begin position="163"/>
        <end position="181"/>
    </location>
</feature>
<comment type="caution">
    <text evidence="3">The sequence shown here is derived from an EMBL/GenBank/DDBJ whole genome shotgun (WGS) entry which is preliminary data.</text>
</comment>
<feature type="transmembrane region" description="Helical" evidence="2">
    <location>
        <begin position="322"/>
        <end position="343"/>
    </location>
</feature>
<evidence type="ECO:0000256" key="2">
    <source>
        <dbReference type="SAM" id="Phobius"/>
    </source>
</evidence>
<gene>
    <name evidence="3" type="ORF">INT44_004444</name>
</gene>
<feature type="compositionally biased region" description="Basic and acidic residues" evidence="1">
    <location>
        <begin position="260"/>
        <end position="276"/>
    </location>
</feature>
<keyword evidence="2" id="KW-0472">Membrane</keyword>
<protein>
    <submittedName>
        <fullName evidence="3">Uncharacterized protein</fullName>
    </submittedName>
</protein>
<feature type="compositionally biased region" description="Basic and acidic residues" evidence="1">
    <location>
        <begin position="25"/>
        <end position="39"/>
    </location>
</feature>
<dbReference type="OrthoDB" id="10043543at2759"/>
<feature type="transmembrane region" description="Helical" evidence="2">
    <location>
        <begin position="104"/>
        <end position="126"/>
    </location>
</feature>
<evidence type="ECO:0000313" key="3">
    <source>
        <dbReference type="EMBL" id="KAG2189302.1"/>
    </source>
</evidence>
<feature type="region of interest" description="Disordered" evidence="1">
    <location>
        <begin position="1"/>
        <end position="51"/>
    </location>
</feature>
<accession>A0A8H7QAY7</accession>
<feature type="transmembrane region" description="Helical" evidence="2">
    <location>
        <begin position="355"/>
        <end position="378"/>
    </location>
</feature>
<dbReference type="EMBL" id="JAEPRA010000001">
    <property type="protein sequence ID" value="KAG2189302.1"/>
    <property type="molecule type" value="Genomic_DNA"/>
</dbReference>